<name>A0ABT2S445_9FIRM</name>
<evidence type="ECO:0000256" key="1">
    <source>
        <dbReference type="SAM" id="Phobius"/>
    </source>
</evidence>
<keyword evidence="1" id="KW-1133">Transmembrane helix</keyword>
<organism evidence="2 3">
    <name type="scientific">Dorea ammoniilytica</name>
    <dbReference type="NCBI Taxonomy" id="2981788"/>
    <lineage>
        <taxon>Bacteria</taxon>
        <taxon>Bacillati</taxon>
        <taxon>Bacillota</taxon>
        <taxon>Clostridia</taxon>
        <taxon>Lachnospirales</taxon>
        <taxon>Lachnospiraceae</taxon>
        <taxon>Dorea</taxon>
    </lineage>
</organism>
<comment type="caution">
    <text evidence="2">The sequence shown here is derived from an EMBL/GenBank/DDBJ whole genome shotgun (WGS) entry which is preliminary data.</text>
</comment>
<proteinExistence type="predicted"/>
<feature type="transmembrane region" description="Helical" evidence="1">
    <location>
        <begin position="56"/>
        <end position="74"/>
    </location>
</feature>
<keyword evidence="1" id="KW-0812">Transmembrane</keyword>
<dbReference type="RefSeq" id="WP_262580760.1">
    <property type="nucleotide sequence ID" value="NZ_JAOQJV010000001.1"/>
</dbReference>
<feature type="transmembrane region" description="Helical" evidence="1">
    <location>
        <begin position="86"/>
        <end position="106"/>
    </location>
</feature>
<sequence length="178" mass="20292">MIKNQSRVVILIYMIGFLLGIVYMNMSAGEYISSMGIFNRNFAEQFQKTDIKGVQYLGYLVRLRVLPAIILALIGMTRFRRIGSTVFLVWTGILCGVYFTCAVMNHGVSGVLFCVVGLLPHMACYLFAYGILFMTIFFYPKKQWNYEKTIAFCLAICMGIALEYKANPILVKMILKRI</sequence>
<dbReference type="EMBL" id="JAOQJV010000001">
    <property type="protein sequence ID" value="MCU6699025.1"/>
    <property type="molecule type" value="Genomic_DNA"/>
</dbReference>
<reference evidence="2 3" key="1">
    <citation type="journal article" date="2021" name="ISME Commun">
        <title>Automated analysis of genomic sequences facilitates high-throughput and comprehensive description of bacteria.</title>
        <authorList>
            <person name="Hitch T.C.A."/>
        </authorList>
    </citation>
    <scope>NUCLEOTIDE SEQUENCE [LARGE SCALE GENOMIC DNA]</scope>
    <source>
        <strain evidence="2 3">Sanger_02</strain>
    </source>
</reference>
<protein>
    <submittedName>
        <fullName evidence="2">Stage II sporulation protein M</fullName>
    </submittedName>
</protein>
<evidence type="ECO:0000313" key="3">
    <source>
        <dbReference type="Proteomes" id="UP001207605"/>
    </source>
</evidence>
<keyword evidence="1" id="KW-0472">Membrane</keyword>
<keyword evidence="3" id="KW-1185">Reference proteome</keyword>
<gene>
    <name evidence="2" type="ORF">OCV65_02030</name>
</gene>
<evidence type="ECO:0000313" key="2">
    <source>
        <dbReference type="EMBL" id="MCU6699025.1"/>
    </source>
</evidence>
<dbReference type="Proteomes" id="UP001207605">
    <property type="component" value="Unassembled WGS sequence"/>
</dbReference>
<feature type="transmembrane region" description="Helical" evidence="1">
    <location>
        <begin position="118"/>
        <end position="139"/>
    </location>
</feature>
<accession>A0ABT2S445</accession>
<feature type="transmembrane region" description="Helical" evidence="1">
    <location>
        <begin position="7"/>
        <end position="26"/>
    </location>
</feature>